<feature type="transmembrane region" description="Helical" evidence="1">
    <location>
        <begin position="375"/>
        <end position="398"/>
    </location>
</feature>
<feature type="transmembrane region" description="Helical" evidence="1">
    <location>
        <begin position="287"/>
        <end position="305"/>
    </location>
</feature>
<feature type="domain" description="Major facilitator superfamily (MFS) profile" evidence="2">
    <location>
        <begin position="9"/>
        <end position="402"/>
    </location>
</feature>
<evidence type="ECO:0000256" key="1">
    <source>
        <dbReference type="SAM" id="Phobius"/>
    </source>
</evidence>
<name>A0A098EAE8_9ZZZZ</name>
<accession>A0A098EAE8</accession>
<dbReference type="PANTHER" id="PTHR11360:SF304">
    <property type="entry name" value="MFS DOMAIN-CONTAINING PROTEIN"/>
    <property type="match status" value="1"/>
</dbReference>
<sequence>MEENKSMSRWMLVGIGLIINICLGAIYAFSVFRGPLEKLFNIGATQSGLPFMVFLGCFALAMPLAGNLMQKWGPKKTTMLGGFLVGTGWILASFAPNIEILSVIYGVIGGIGVGIAYGCPIAVAAKWFPDKAGLAIGLTVGGFGLSALVTAPLIKYLIGVVGIMNTFLYLGVVFMILIILLSIPLKFPAEGWKPTGWTPSAKQASATIELDRNEMIKKPNFYALWLTYTIGCLAGLMAIGIASPYGTTVAKITPELAALAVSLFAIFNFAGRPIFGSLTDKFTPKNTAIASFVLIFVASAILYFGGEKNELLYFVGFGILWLCLGGWLAIAPTATKIFFGTKYYGKNYGLVFTAYGVGAIAGTLLSSSIKDMTGSYLGAFPIVMVLAVIGLIVAFIGLKPTKRD</sequence>
<feature type="transmembrane region" description="Helical" evidence="1">
    <location>
        <begin position="166"/>
        <end position="185"/>
    </location>
</feature>
<dbReference type="Pfam" id="PF07690">
    <property type="entry name" value="MFS_1"/>
    <property type="match status" value="1"/>
</dbReference>
<dbReference type="AlphaFoldDB" id="A0A098EAE8"/>
<feature type="transmembrane region" description="Helical" evidence="1">
    <location>
        <begin position="256"/>
        <end position="275"/>
    </location>
</feature>
<dbReference type="InterPro" id="IPR036259">
    <property type="entry name" value="MFS_trans_sf"/>
</dbReference>
<feature type="transmembrane region" description="Helical" evidence="1">
    <location>
        <begin position="132"/>
        <end position="154"/>
    </location>
</feature>
<keyword evidence="1" id="KW-1133">Transmembrane helix</keyword>
<dbReference type="PROSITE" id="PS50850">
    <property type="entry name" value="MFS"/>
    <property type="match status" value="1"/>
</dbReference>
<dbReference type="Gene3D" id="1.20.1250.20">
    <property type="entry name" value="MFS general substrate transporter like domains"/>
    <property type="match status" value="2"/>
</dbReference>
<feature type="transmembrane region" description="Helical" evidence="1">
    <location>
        <begin position="49"/>
        <end position="68"/>
    </location>
</feature>
<reference evidence="3" key="1">
    <citation type="submission" date="2014-09" db="EMBL/GenBank/DDBJ databases">
        <authorList>
            <person name="Probst J Alexander"/>
        </authorList>
    </citation>
    <scope>NUCLEOTIDE SEQUENCE</scope>
</reference>
<dbReference type="GO" id="GO:0022857">
    <property type="term" value="F:transmembrane transporter activity"/>
    <property type="evidence" value="ECO:0007669"/>
    <property type="project" value="InterPro"/>
</dbReference>
<keyword evidence="1" id="KW-0812">Transmembrane</keyword>
<dbReference type="CDD" id="cd17353">
    <property type="entry name" value="MFS_OFA_like"/>
    <property type="match status" value="1"/>
</dbReference>
<evidence type="ECO:0000259" key="2">
    <source>
        <dbReference type="PROSITE" id="PS50850"/>
    </source>
</evidence>
<dbReference type="EMBL" id="CCXY01000094">
    <property type="protein sequence ID" value="CEG11970.1"/>
    <property type="molecule type" value="Genomic_DNA"/>
</dbReference>
<feature type="transmembrane region" description="Helical" evidence="1">
    <location>
        <begin position="12"/>
        <end position="29"/>
    </location>
</feature>
<gene>
    <name evidence="3" type="ORF">MSIBF_A1830004</name>
</gene>
<feature type="transmembrane region" description="Helical" evidence="1">
    <location>
        <begin position="104"/>
        <end position="125"/>
    </location>
</feature>
<dbReference type="PANTHER" id="PTHR11360">
    <property type="entry name" value="MONOCARBOXYLATE TRANSPORTER"/>
    <property type="match status" value="1"/>
</dbReference>
<proteinExistence type="predicted"/>
<dbReference type="InterPro" id="IPR011701">
    <property type="entry name" value="MFS"/>
</dbReference>
<keyword evidence="1" id="KW-0472">Membrane</keyword>
<feature type="transmembrane region" description="Helical" evidence="1">
    <location>
        <begin position="311"/>
        <end position="330"/>
    </location>
</feature>
<protein>
    <submittedName>
        <fullName evidence="3">Putative oxalate:formate antiporter</fullName>
    </submittedName>
</protein>
<dbReference type="InterPro" id="IPR020846">
    <property type="entry name" value="MFS_dom"/>
</dbReference>
<feature type="transmembrane region" description="Helical" evidence="1">
    <location>
        <begin position="222"/>
        <end position="244"/>
    </location>
</feature>
<dbReference type="SUPFAM" id="SSF103473">
    <property type="entry name" value="MFS general substrate transporter"/>
    <property type="match status" value="1"/>
</dbReference>
<dbReference type="InterPro" id="IPR050327">
    <property type="entry name" value="Proton-linked_MCT"/>
</dbReference>
<organism evidence="3">
    <name type="scientific">groundwater metagenome</name>
    <dbReference type="NCBI Taxonomy" id="717931"/>
    <lineage>
        <taxon>unclassified sequences</taxon>
        <taxon>metagenomes</taxon>
        <taxon>ecological metagenomes</taxon>
    </lineage>
</organism>
<evidence type="ECO:0000313" key="3">
    <source>
        <dbReference type="EMBL" id="CEG11970.1"/>
    </source>
</evidence>
<feature type="transmembrane region" description="Helical" evidence="1">
    <location>
        <begin position="80"/>
        <end position="98"/>
    </location>
</feature>
<feature type="transmembrane region" description="Helical" evidence="1">
    <location>
        <begin position="350"/>
        <end position="369"/>
    </location>
</feature>